<protein>
    <recommendedName>
        <fullName evidence="4">Ribosomal protein L1</fullName>
    </recommendedName>
</protein>
<dbReference type="FunFam" id="3.40.50.790:FF:000012">
    <property type="entry name" value="Ribosomal protein L1p/L10e family"/>
    <property type="match status" value="1"/>
</dbReference>
<dbReference type="AlphaFoldDB" id="A0A9R1WVK0"/>
<evidence type="ECO:0000313" key="2">
    <source>
        <dbReference type="EMBL" id="KAJ0187097.1"/>
    </source>
</evidence>
<accession>A0A9R1WVK0</accession>
<feature type="compositionally biased region" description="Acidic residues" evidence="1">
    <location>
        <begin position="288"/>
        <end position="304"/>
    </location>
</feature>
<dbReference type="Proteomes" id="UP000235145">
    <property type="component" value="Unassembled WGS sequence"/>
</dbReference>
<feature type="compositionally biased region" description="Basic and acidic residues" evidence="1">
    <location>
        <begin position="316"/>
        <end position="325"/>
    </location>
</feature>
<feature type="region of interest" description="Disordered" evidence="1">
    <location>
        <begin position="269"/>
        <end position="445"/>
    </location>
</feature>
<dbReference type="Gene3D" id="3.40.50.790">
    <property type="match status" value="1"/>
</dbReference>
<evidence type="ECO:0000313" key="3">
    <source>
        <dbReference type="Proteomes" id="UP000235145"/>
    </source>
</evidence>
<evidence type="ECO:0000256" key="1">
    <source>
        <dbReference type="SAM" id="MobiDB-lite"/>
    </source>
</evidence>
<organism evidence="2 3">
    <name type="scientific">Lactuca sativa</name>
    <name type="common">Garden lettuce</name>
    <dbReference type="NCBI Taxonomy" id="4236"/>
    <lineage>
        <taxon>Eukaryota</taxon>
        <taxon>Viridiplantae</taxon>
        <taxon>Streptophyta</taxon>
        <taxon>Embryophyta</taxon>
        <taxon>Tracheophyta</taxon>
        <taxon>Spermatophyta</taxon>
        <taxon>Magnoliopsida</taxon>
        <taxon>eudicotyledons</taxon>
        <taxon>Gunneridae</taxon>
        <taxon>Pentapetalae</taxon>
        <taxon>asterids</taxon>
        <taxon>campanulids</taxon>
        <taxon>Asterales</taxon>
        <taxon>Asteraceae</taxon>
        <taxon>Cichorioideae</taxon>
        <taxon>Cichorieae</taxon>
        <taxon>Lactucinae</taxon>
        <taxon>Lactuca</taxon>
    </lineage>
</organism>
<dbReference type="Gramene" id="rna-gnl|WGS:NBSK|LSAT_9X42400_mrna">
    <property type="protein sequence ID" value="cds-PLY79982.1"/>
    <property type="gene ID" value="gene-LSAT_9X42400"/>
</dbReference>
<name>A0A9R1WVK0_LACSA</name>
<dbReference type="InterPro" id="IPR028364">
    <property type="entry name" value="Ribosomal_uL1/biogenesis"/>
</dbReference>
<keyword evidence="3" id="KW-1185">Reference proteome</keyword>
<dbReference type="Pfam" id="PF00687">
    <property type="entry name" value="Ribosomal_L1"/>
    <property type="match status" value="1"/>
</dbReference>
<dbReference type="EMBL" id="NBSK02000009">
    <property type="protein sequence ID" value="KAJ0187097.1"/>
    <property type="molecule type" value="Genomic_DNA"/>
</dbReference>
<sequence length="445" mass="49682">MAISSSTTTQAVDALIKWKNTQSESNNPQLLPQDDFIYLILTLKKIPQKGGINGVRTNPNKVPLPHPLLSATSFSELCLIVDDRPKSKLTSQIAKKKIKEDGISVTKVIKLSKLKTDYRPFEAKRKLCDSYEMFFADKRVIPLLPKLLGKQFFKKKKLPLPVDLSHKNWKEQIERACSSALLFFSTGTCCVVRVAKVSMERDEIIENVSAAIEGVIEFIPKKLGGVRSLHLKFSESVALPLYQSLPDIKLRIEGVKEKNVEQELIEVKESGKKKKSKKERIHEVNHDMEEDEDEDEGGEIENDDVEVKPTKKSAKEKKGAKESDKKKRKGNVVEVSDAITAPSSKKAKKKVEEVVVENKKVEEKKTPKKGKINEVKNDLNEDEGGEILNTEVKSGKSAKEKKRKGNVVEVNECNTTPSDKKAKKKGEKPNGESGKKKGGKSASRG</sequence>
<dbReference type="SUPFAM" id="SSF56808">
    <property type="entry name" value="Ribosomal protein L1"/>
    <property type="match status" value="1"/>
</dbReference>
<feature type="compositionally biased region" description="Basic and acidic residues" evidence="1">
    <location>
        <begin position="350"/>
        <end position="379"/>
    </location>
</feature>
<dbReference type="GO" id="GO:0005730">
    <property type="term" value="C:nucleolus"/>
    <property type="evidence" value="ECO:0000318"/>
    <property type="project" value="GO_Central"/>
</dbReference>
<evidence type="ECO:0008006" key="4">
    <source>
        <dbReference type="Google" id="ProtNLM"/>
    </source>
</evidence>
<proteinExistence type="predicted"/>
<dbReference type="OrthoDB" id="10251727at2759"/>
<dbReference type="GO" id="GO:0003723">
    <property type="term" value="F:RNA binding"/>
    <property type="evidence" value="ECO:0000318"/>
    <property type="project" value="GO_Central"/>
</dbReference>
<dbReference type="InterPro" id="IPR023674">
    <property type="entry name" value="Ribosomal_uL1-like"/>
</dbReference>
<gene>
    <name evidence="2" type="ORF">LSAT_V11C900471330</name>
</gene>
<comment type="caution">
    <text evidence="2">The sequence shown here is derived from an EMBL/GenBank/DDBJ whole genome shotgun (WGS) entry which is preliminary data.</text>
</comment>
<reference evidence="2 3" key="1">
    <citation type="journal article" date="2017" name="Nat. Commun.">
        <title>Genome assembly with in vitro proximity ligation data and whole-genome triplication in lettuce.</title>
        <authorList>
            <person name="Reyes-Chin-Wo S."/>
            <person name="Wang Z."/>
            <person name="Yang X."/>
            <person name="Kozik A."/>
            <person name="Arikit S."/>
            <person name="Song C."/>
            <person name="Xia L."/>
            <person name="Froenicke L."/>
            <person name="Lavelle D.O."/>
            <person name="Truco M.J."/>
            <person name="Xia R."/>
            <person name="Zhu S."/>
            <person name="Xu C."/>
            <person name="Xu H."/>
            <person name="Xu X."/>
            <person name="Cox K."/>
            <person name="Korf I."/>
            <person name="Meyers B.C."/>
            <person name="Michelmore R.W."/>
        </authorList>
    </citation>
    <scope>NUCLEOTIDE SEQUENCE [LARGE SCALE GENOMIC DNA]</scope>
    <source>
        <strain evidence="3">cv. Salinas</strain>
        <tissue evidence="2">Seedlings</tissue>
    </source>
</reference>
<dbReference type="InterPro" id="IPR016095">
    <property type="entry name" value="Ribosomal_uL1_3-a/b-sand"/>
</dbReference>